<keyword evidence="3" id="KW-1185">Reference proteome</keyword>
<organism evidence="1 4">
    <name type="scientific">Verticillium longisporum</name>
    <name type="common">Verticillium dahliae var. longisporum</name>
    <dbReference type="NCBI Taxonomy" id="100787"/>
    <lineage>
        <taxon>Eukaryota</taxon>
        <taxon>Fungi</taxon>
        <taxon>Dikarya</taxon>
        <taxon>Ascomycota</taxon>
        <taxon>Pezizomycotina</taxon>
        <taxon>Sordariomycetes</taxon>
        <taxon>Hypocreomycetidae</taxon>
        <taxon>Glomerellales</taxon>
        <taxon>Plectosphaerellaceae</taxon>
        <taxon>Verticillium</taxon>
    </lineage>
</organism>
<name>A0A0G4L774_VERLO</name>
<dbReference type="AlphaFoldDB" id="A0A0G4L774"/>
<dbReference type="Proteomes" id="UP000044602">
    <property type="component" value="Unassembled WGS sequence"/>
</dbReference>
<protein>
    <submittedName>
        <fullName evidence="1">Uncharacterized protein</fullName>
    </submittedName>
</protein>
<sequence>MSSCANSSAIIDVQSPGVPSGVKWVSAVYTNETLYALHKCCPSSYIHRSGLNSCVILCELLDEWLDEFKDESKGSYFRNISRCMDNELGDENYSGLTADTRSAAMPRVHSTGVKGLLLAALVVAVSACQ</sequence>
<dbReference type="EMBL" id="CVQH01023972">
    <property type="protein sequence ID" value="CRK36237.1"/>
    <property type="molecule type" value="Genomic_DNA"/>
</dbReference>
<evidence type="ECO:0000313" key="3">
    <source>
        <dbReference type="Proteomes" id="UP000044602"/>
    </source>
</evidence>
<dbReference type="EMBL" id="CVQI01008335">
    <property type="protein sequence ID" value="CRK17843.1"/>
    <property type="molecule type" value="Genomic_DNA"/>
</dbReference>
<evidence type="ECO:0000313" key="2">
    <source>
        <dbReference type="EMBL" id="CRK36237.1"/>
    </source>
</evidence>
<dbReference type="Proteomes" id="UP000045706">
    <property type="component" value="Unassembled WGS sequence"/>
</dbReference>
<feature type="non-terminal residue" evidence="1">
    <location>
        <position position="129"/>
    </location>
</feature>
<accession>A0A0G4L774</accession>
<evidence type="ECO:0000313" key="1">
    <source>
        <dbReference type="EMBL" id="CRK17843.1"/>
    </source>
</evidence>
<proteinExistence type="predicted"/>
<evidence type="ECO:0000313" key="4">
    <source>
        <dbReference type="Proteomes" id="UP000045706"/>
    </source>
</evidence>
<reference evidence="3 4" key="1">
    <citation type="submission" date="2015-05" db="EMBL/GenBank/DDBJ databases">
        <authorList>
            <person name="Fogelqvist Johan"/>
        </authorList>
    </citation>
    <scope>NUCLEOTIDE SEQUENCE [LARGE SCALE GENOMIC DNA]</scope>
    <source>
        <strain evidence="2">VL1</strain>
        <strain evidence="1">VL2</strain>
    </source>
</reference>
<gene>
    <name evidence="2" type="ORF">BN1708_006998</name>
    <name evidence="1" type="ORF">BN1723_011410</name>
</gene>